<protein>
    <submittedName>
        <fullName evidence="1">Uncharacterized protein</fullName>
    </submittedName>
</protein>
<dbReference type="AlphaFoldDB" id="A0A098ECC3"/>
<name>A0A098ECC3_9ZZZZ</name>
<organism evidence="1">
    <name type="scientific">groundwater metagenome</name>
    <dbReference type="NCBI Taxonomy" id="717931"/>
    <lineage>
        <taxon>unclassified sequences</taxon>
        <taxon>metagenomes</taxon>
        <taxon>ecological metagenomes</taxon>
    </lineage>
</organism>
<reference evidence="1" key="1">
    <citation type="submission" date="2014-09" db="EMBL/GenBank/DDBJ databases">
        <authorList>
            <person name="Probst J Alexander"/>
        </authorList>
    </citation>
    <scope>NUCLEOTIDE SEQUENCE</scope>
</reference>
<proteinExistence type="predicted"/>
<dbReference type="EMBL" id="CCXY01000381">
    <property type="protein sequence ID" value="CEG13658.1"/>
    <property type="molecule type" value="Genomic_DNA"/>
</dbReference>
<evidence type="ECO:0000313" key="1">
    <source>
        <dbReference type="EMBL" id="CEG13658.1"/>
    </source>
</evidence>
<accession>A0A098ECC3</accession>
<gene>
    <name evidence="1" type="ORF">MSIBF_A4410001</name>
</gene>
<sequence>MKNNTHNIDLLVFGDICIDYFYEVDNIPRLNESAKAITLKNFSEGWEQIQQLQPENLVWM</sequence>